<dbReference type="GO" id="GO:0006313">
    <property type="term" value="P:DNA transposition"/>
    <property type="evidence" value="ECO:0007669"/>
    <property type="project" value="InterPro"/>
</dbReference>
<dbReference type="Gene3D" id="1.10.10.10">
    <property type="entry name" value="Winged helix-like DNA-binding domain superfamily/Winged helix DNA-binding domain"/>
    <property type="match status" value="1"/>
</dbReference>
<dbReference type="RefSeq" id="WP_303700441.1">
    <property type="nucleotide sequence ID" value="NZ_VSIV01000077.1"/>
</dbReference>
<dbReference type="EMBL" id="VSIV01000077">
    <property type="protein sequence ID" value="TYB34075.1"/>
    <property type="molecule type" value="Genomic_DNA"/>
</dbReference>
<comment type="caution">
    <text evidence="3">The sequence shown here is derived from an EMBL/GenBank/DDBJ whole genome shotgun (WGS) entry which is preliminary data.</text>
</comment>
<dbReference type="GO" id="GO:0004803">
    <property type="term" value="F:transposase activity"/>
    <property type="evidence" value="ECO:0007669"/>
    <property type="project" value="InterPro"/>
</dbReference>
<organism evidence="3 4">
    <name type="scientific">Flexistipes sinusarabici</name>
    <dbReference type="NCBI Taxonomy" id="2352"/>
    <lineage>
        <taxon>Bacteria</taxon>
        <taxon>Pseudomonadati</taxon>
        <taxon>Deferribacterota</taxon>
        <taxon>Deferribacteres</taxon>
        <taxon>Deferribacterales</taxon>
        <taxon>Flexistipitaceae</taxon>
        <taxon>Flexistipes</taxon>
    </lineage>
</organism>
<gene>
    <name evidence="3" type="ORF">FXF49_03075</name>
</gene>
<sequence length="440" mass="52557">MKGKRPRRYSSEFKMKLVKEYMETDMSYREMGFKYDIDFSVISDWVNRYKVYKDKAFETKRRRRYSFIADESKIPAFLREELEMDKKDEYGDAVKELKEEIERLRSKLVERDLKIRMLQEASKKKETRKGITDIRAMLIANKYISWGFRKSFVLRVLGIPRSSYYHSKSITFFLKKKRGRRYRGYSFNTYGGVTKDESLEELLKSIRDEESRLKKEFYLKFLGSRKMSEYIRDHYKIIVNHKKIHRFRKKLEMVGEYTKQNKQPVIRSRAREITQKNELLEADICFVNTNEERMAILAVIDVYDRNLIGVYVGSSCTNEDFTNLIDLLIKQRGKPQVIRTDNGSQFRAINTAIFMMEQEIVHEFGLKRNPNSQAFIESFFASLKREFVKNNTFEDLDDLCRKLNVYLDYYNNLRPHGSLKNKTPGNFSIQSNKEILCVNR</sequence>
<dbReference type="SUPFAM" id="SSF48295">
    <property type="entry name" value="TrpR-like"/>
    <property type="match status" value="1"/>
</dbReference>
<dbReference type="Proteomes" id="UP000323337">
    <property type="component" value="Unassembled WGS sequence"/>
</dbReference>
<feature type="domain" description="Integrase catalytic" evidence="2">
    <location>
        <begin position="260"/>
        <end position="432"/>
    </location>
</feature>
<accession>A0A5D0MPU0</accession>
<dbReference type="GO" id="GO:0043565">
    <property type="term" value="F:sequence-specific DNA binding"/>
    <property type="evidence" value="ECO:0007669"/>
    <property type="project" value="InterPro"/>
</dbReference>
<name>A0A5D0MPU0_FLESI</name>
<feature type="coiled-coil region" evidence="1">
    <location>
        <begin position="87"/>
        <end position="114"/>
    </location>
</feature>
<keyword evidence="1" id="KW-0175">Coiled coil</keyword>
<dbReference type="Pfam" id="PF01527">
    <property type="entry name" value="HTH_Tnp_1"/>
    <property type="match status" value="1"/>
</dbReference>
<dbReference type="Gene3D" id="3.30.420.10">
    <property type="entry name" value="Ribonuclease H-like superfamily/Ribonuclease H"/>
    <property type="match status" value="1"/>
</dbReference>
<dbReference type="InterPro" id="IPR010921">
    <property type="entry name" value="Trp_repressor/repl_initiator"/>
</dbReference>
<dbReference type="PANTHER" id="PTHR47515">
    <property type="entry name" value="LOW CALCIUM RESPONSE LOCUS PROTEIN T"/>
    <property type="match status" value="1"/>
</dbReference>
<dbReference type="InterPro" id="IPR002514">
    <property type="entry name" value="Transposase_8"/>
</dbReference>
<protein>
    <submittedName>
        <fullName evidence="3">IS3 family transposase</fullName>
    </submittedName>
</protein>
<dbReference type="InterPro" id="IPR036397">
    <property type="entry name" value="RNaseH_sf"/>
</dbReference>
<dbReference type="SUPFAM" id="SSF53098">
    <property type="entry name" value="Ribonuclease H-like"/>
    <property type="match status" value="1"/>
</dbReference>
<dbReference type="PANTHER" id="PTHR47515:SF1">
    <property type="entry name" value="BLR2054 PROTEIN"/>
    <property type="match status" value="1"/>
</dbReference>
<evidence type="ECO:0000259" key="2">
    <source>
        <dbReference type="PROSITE" id="PS50994"/>
    </source>
</evidence>
<dbReference type="InterPro" id="IPR001584">
    <property type="entry name" value="Integrase_cat-core"/>
</dbReference>
<dbReference type="NCBIfam" id="NF033516">
    <property type="entry name" value="transpos_IS3"/>
    <property type="match status" value="1"/>
</dbReference>
<dbReference type="AlphaFoldDB" id="A0A5D0MPU0"/>
<dbReference type="Pfam" id="PF13683">
    <property type="entry name" value="rve_3"/>
    <property type="match status" value="1"/>
</dbReference>
<dbReference type="InterPro" id="IPR012337">
    <property type="entry name" value="RNaseH-like_sf"/>
</dbReference>
<evidence type="ECO:0000313" key="3">
    <source>
        <dbReference type="EMBL" id="TYB34075.1"/>
    </source>
</evidence>
<proteinExistence type="predicted"/>
<dbReference type="GO" id="GO:0015074">
    <property type="term" value="P:DNA integration"/>
    <property type="evidence" value="ECO:0007669"/>
    <property type="project" value="InterPro"/>
</dbReference>
<evidence type="ECO:0000313" key="4">
    <source>
        <dbReference type="Proteomes" id="UP000323337"/>
    </source>
</evidence>
<evidence type="ECO:0000256" key="1">
    <source>
        <dbReference type="SAM" id="Coils"/>
    </source>
</evidence>
<dbReference type="InterPro" id="IPR048020">
    <property type="entry name" value="Transpos_IS3"/>
</dbReference>
<reference evidence="3 4" key="1">
    <citation type="submission" date="2019-08" db="EMBL/GenBank/DDBJ databases">
        <title>Genomic characterization of a novel candidate phylum (ARYD3) from a high temperature, high salinity tertiary oil reservoir in north central Oklahoma, USA.</title>
        <authorList>
            <person name="Youssef N.H."/>
            <person name="Yadav A."/>
            <person name="Elshahed M.S."/>
        </authorList>
    </citation>
    <scope>NUCLEOTIDE SEQUENCE [LARGE SCALE GENOMIC DNA]</scope>
    <source>
        <strain evidence="3">ARYD1</strain>
    </source>
</reference>
<dbReference type="InterPro" id="IPR036388">
    <property type="entry name" value="WH-like_DNA-bd_sf"/>
</dbReference>
<dbReference type="PROSITE" id="PS50994">
    <property type="entry name" value="INTEGRASE"/>
    <property type="match status" value="1"/>
</dbReference>